<comment type="caution">
    <text evidence="1">The sequence shown here is derived from an EMBL/GenBank/DDBJ whole genome shotgun (WGS) entry which is preliminary data.</text>
</comment>
<reference evidence="1" key="1">
    <citation type="submission" date="2021-07" db="EMBL/GenBank/DDBJ databases">
        <authorList>
            <person name="Catto M.A."/>
            <person name="Jacobson A."/>
            <person name="Kennedy G."/>
            <person name="Labadie P."/>
            <person name="Hunt B.G."/>
            <person name="Srinivasan R."/>
        </authorList>
    </citation>
    <scope>NUCLEOTIDE SEQUENCE</scope>
    <source>
        <strain evidence="1">PL_HMW_Pooled</strain>
        <tissue evidence="1">Head</tissue>
    </source>
</reference>
<accession>A0AAE1HE70</accession>
<sequence>GPVFSTKKLPNNLPLNQQLSWALVGVGCHSQFRQKLSAKRSEEFRVWLSSVFVSYEYFKSFAQNFTFWFLGLESRLIWSS</sequence>
<dbReference type="Proteomes" id="UP001219518">
    <property type="component" value="Unassembled WGS sequence"/>
</dbReference>
<keyword evidence="2" id="KW-1185">Reference proteome</keyword>
<gene>
    <name evidence="1" type="ORF">KUF71_008817</name>
</gene>
<protein>
    <submittedName>
        <fullName evidence="1">UPF0331 protein</fullName>
    </submittedName>
</protein>
<dbReference type="AlphaFoldDB" id="A0AAE1HE70"/>
<reference evidence="1" key="2">
    <citation type="journal article" date="2023" name="BMC Genomics">
        <title>Pest status, molecular evolution, and epigenetic factors derived from the genome assembly of Frankliniella fusca, a thysanopteran phytovirus vector.</title>
        <authorList>
            <person name="Catto M.A."/>
            <person name="Labadie P.E."/>
            <person name="Jacobson A.L."/>
            <person name="Kennedy G.G."/>
            <person name="Srinivasan R."/>
            <person name="Hunt B.G."/>
        </authorList>
    </citation>
    <scope>NUCLEOTIDE SEQUENCE</scope>
    <source>
        <strain evidence="1">PL_HMW_Pooled</strain>
    </source>
</reference>
<feature type="non-terminal residue" evidence="1">
    <location>
        <position position="80"/>
    </location>
</feature>
<name>A0AAE1HE70_9NEOP</name>
<proteinExistence type="predicted"/>
<evidence type="ECO:0000313" key="2">
    <source>
        <dbReference type="Proteomes" id="UP001219518"/>
    </source>
</evidence>
<organism evidence="1 2">
    <name type="scientific">Frankliniella fusca</name>
    <dbReference type="NCBI Taxonomy" id="407009"/>
    <lineage>
        <taxon>Eukaryota</taxon>
        <taxon>Metazoa</taxon>
        <taxon>Ecdysozoa</taxon>
        <taxon>Arthropoda</taxon>
        <taxon>Hexapoda</taxon>
        <taxon>Insecta</taxon>
        <taxon>Pterygota</taxon>
        <taxon>Neoptera</taxon>
        <taxon>Paraneoptera</taxon>
        <taxon>Thysanoptera</taxon>
        <taxon>Terebrantia</taxon>
        <taxon>Thripoidea</taxon>
        <taxon>Thripidae</taxon>
        <taxon>Frankliniella</taxon>
    </lineage>
</organism>
<dbReference type="EMBL" id="JAHWGI010000981">
    <property type="protein sequence ID" value="KAK3919690.1"/>
    <property type="molecule type" value="Genomic_DNA"/>
</dbReference>
<evidence type="ECO:0000313" key="1">
    <source>
        <dbReference type="EMBL" id="KAK3919690.1"/>
    </source>
</evidence>